<organism evidence="7 8">
    <name type="scientific">Paraburkholderia edwinii</name>
    <dbReference type="NCBI Taxonomy" id="2861782"/>
    <lineage>
        <taxon>Bacteria</taxon>
        <taxon>Pseudomonadati</taxon>
        <taxon>Pseudomonadota</taxon>
        <taxon>Betaproteobacteria</taxon>
        <taxon>Burkholderiales</taxon>
        <taxon>Burkholderiaceae</taxon>
        <taxon>Paraburkholderia</taxon>
    </lineage>
</organism>
<dbReference type="Pfam" id="PF25601">
    <property type="entry name" value="AAA_lid_14"/>
    <property type="match status" value="1"/>
</dbReference>
<dbReference type="CDD" id="cd00009">
    <property type="entry name" value="AAA"/>
    <property type="match status" value="1"/>
</dbReference>
<dbReference type="InterPro" id="IPR025944">
    <property type="entry name" value="Sigma_54_int_dom_CS"/>
</dbReference>
<dbReference type="InterPro" id="IPR002078">
    <property type="entry name" value="Sigma_54_int"/>
</dbReference>
<evidence type="ECO:0000313" key="8">
    <source>
        <dbReference type="Proteomes" id="UP000826462"/>
    </source>
</evidence>
<dbReference type="Gene3D" id="1.10.10.60">
    <property type="entry name" value="Homeodomain-like"/>
    <property type="match status" value="1"/>
</dbReference>
<evidence type="ECO:0000256" key="2">
    <source>
        <dbReference type="ARBA" id="ARBA00022840"/>
    </source>
</evidence>
<dbReference type="Gene3D" id="3.40.50.300">
    <property type="entry name" value="P-loop containing nucleotide triphosphate hydrolases"/>
    <property type="match status" value="1"/>
</dbReference>
<dbReference type="RefSeq" id="WP_219802771.1">
    <property type="nucleotide sequence ID" value="NZ_CP080096.1"/>
</dbReference>
<keyword evidence="1" id="KW-0547">Nucleotide-binding</keyword>
<dbReference type="PANTHER" id="PTHR32071">
    <property type="entry name" value="TRANSCRIPTIONAL REGULATORY PROTEIN"/>
    <property type="match status" value="1"/>
</dbReference>
<dbReference type="InterPro" id="IPR003593">
    <property type="entry name" value="AAA+_ATPase"/>
</dbReference>
<dbReference type="InterPro" id="IPR045343">
    <property type="entry name" value="VpsR"/>
</dbReference>
<dbReference type="Pfam" id="PF00158">
    <property type="entry name" value="Sigma54_activat"/>
    <property type="match status" value="1"/>
</dbReference>
<evidence type="ECO:0000259" key="6">
    <source>
        <dbReference type="PROSITE" id="PS50045"/>
    </source>
</evidence>
<evidence type="ECO:0000256" key="5">
    <source>
        <dbReference type="ARBA" id="ARBA00023163"/>
    </source>
</evidence>
<dbReference type="PROSITE" id="PS00688">
    <property type="entry name" value="SIGMA54_INTERACT_3"/>
    <property type="match status" value="1"/>
</dbReference>
<evidence type="ECO:0000256" key="3">
    <source>
        <dbReference type="ARBA" id="ARBA00023015"/>
    </source>
</evidence>
<name>A0ABX8V0Q3_9BURK</name>
<dbReference type="EMBL" id="CP080096">
    <property type="protein sequence ID" value="QYD73152.1"/>
    <property type="molecule type" value="Genomic_DNA"/>
</dbReference>
<dbReference type="InterPro" id="IPR027417">
    <property type="entry name" value="P-loop_NTPase"/>
</dbReference>
<proteinExistence type="predicted"/>
<accession>A0ABX8V0Q3</accession>
<dbReference type="SUPFAM" id="SSF46689">
    <property type="entry name" value="Homeodomain-like"/>
    <property type="match status" value="1"/>
</dbReference>
<dbReference type="InterPro" id="IPR025943">
    <property type="entry name" value="Sigma_54_int_dom_ATP-bd_2"/>
</dbReference>
<dbReference type="Gene3D" id="1.10.8.60">
    <property type="match status" value="1"/>
</dbReference>
<dbReference type="SUPFAM" id="SSF52540">
    <property type="entry name" value="P-loop containing nucleoside triphosphate hydrolases"/>
    <property type="match status" value="1"/>
</dbReference>
<protein>
    <submittedName>
        <fullName evidence="7">Sigma-54 dependent transcriptional regulator</fullName>
    </submittedName>
</protein>
<sequence>MPKRNRDAPSLVYASAAHDPSLCERLREAGWSVGLVGSAHELERALRHATAPSVGLLELGDEQSGAQFGPQSGPGSIVEHCLNAPQVHWIAAVTTNQLRRAATRELIGCYCLDYVFLPYAFDVVESALRRALRLASLVRGVPYAPPLSGDQAMIGRSEPMLAMQREIQKVAYTQAPLFIAGESGSGKELTARAVHDASSRANGPFIAINCCAIPPTLVQSELFGHERGAFTDAERRKIGHIEAANGGTLFLDEIGDLPLECQATLLRFAQDGTIQRLGSDVSIPLDVRIISATHVDLEAAVSGQSFRFDLYHRLCVLRIDVPPLRTRGADIHLLAFHLLGLYAGERKSRIHGFTPSALRAMLLHDWPGNVRELANRVRRAIVMADGAYIRTVDLGLVEPPARRALTLADARDEAERNCLLSALLAHGNRSNDVAEELDISRITLYRLRMRHGLQDIAGLMPPDLSERRK</sequence>
<dbReference type="InterPro" id="IPR058031">
    <property type="entry name" value="AAA_lid_NorR"/>
</dbReference>
<evidence type="ECO:0000256" key="1">
    <source>
        <dbReference type="ARBA" id="ARBA00022741"/>
    </source>
</evidence>
<gene>
    <name evidence="7" type="ORF">KZJ38_26215</name>
</gene>
<feature type="domain" description="Sigma-54 factor interaction" evidence="6">
    <location>
        <begin position="153"/>
        <end position="382"/>
    </location>
</feature>
<keyword evidence="2" id="KW-0067">ATP-binding</keyword>
<dbReference type="SMART" id="SM00382">
    <property type="entry name" value="AAA"/>
    <property type="match status" value="1"/>
</dbReference>
<keyword evidence="3" id="KW-0805">Transcription regulation</keyword>
<keyword evidence="5" id="KW-0804">Transcription</keyword>
<dbReference type="Pfam" id="PF20161">
    <property type="entry name" value="VpsR"/>
    <property type="match status" value="1"/>
</dbReference>
<dbReference type="InterPro" id="IPR002197">
    <property type="entry name" value="HTH_Fis"/>
</dbReference>
<evidence type="ECO:0000313" key="7">
    <source>
        <dbReference type="EMBL" id="QYD73152.1"/>
    </source>
</evidence>
<evidence type="ECO:0000256" key="4">
    <source>
        <dbReference type="ARBA" id="ARBA00023125"/>
    </source>
</evidence>
<dbReference type="PROSITE" id="PS00676">
    <property type="entry name" value="SIGMA54_INTERACT_2"/>
    <property type="match status" value="1"/>
</dbReference>
<dbReference type="Pfam" id="PF02954">
    <property type="entry name" value="HTH_8"/>
    <property type="match status" value="1"/>
</dbReference>
<dbReference type="InterPro" id="IPR009057">
    <property type="entry name" value="Homeodomain-like_sf"/>
</dbReference>
<dbReference type="PANTHER" id="PTHR32071:SF120">
    <property type="entry name" value="TRANSCRIPTIONAL REGULATOR-RELATED"/>
    <property type="match status" value="1"/>
</dbReference>
<dbReference type="Proteomes" id="UP000826462">
    <property type="component" value="Chromosome 2"/>
</dbReference>
<reference evidence="7 8" key="1">
    <citation type="submission" date="2021-07" db="EMBL/GenBank/DDBJ databases">
        <title>Paraburkholderia edwinii protects Aspergillus sp. from phenazines by acting as a toxin sponge.</title>
        <authorList>
            <person name="Dahlstrom K.M."/>
            <person name="Newman D.K."/>
        </authorList>
    </citation>
    <scope>NUCLEOTIDE SEQUENCE [LARGE SCALE GENOMIC DNA]</scope>
    <source>
        <strain evidence="7 8">Pe01</strain>
    </source>
</reference>
<keyword evidence="8" id="KW-1185">Reference proteome</keyword>
<dbReference type="PROSITE" id="PS50045">
    <property type="entry name" value="SIGMA54_INTERACT_4"/>
    <property type="match status" value="1"/>
</dbReference>
<keyword evidence="4" id="KW-0238">DNA-binding</keyword>